<feature type="transmembrane region" description="Helical" evidence="1">
    <location>
        <begin position="169"/>
        <end position="190"/>
    </location>
</feature>
<dbReference type="Proteomes" id="UP000824540">
    <property type="component" value="Unassembled WGS sequence"/>
</dbReference>
<keyword evidence="1" id="KW-0812">Transmembrane</keyword>
<organism evidence="2 3">
    <name type="scientific">Albula glossodonta</name>
    <name type="common">roundjaw bonefish</name>
    <dbReference type="NCBI Taxonomy" id="121402"/>
    <lineage>
        <taxon>Eukaryota</taxon>
        <taxon>Metazoa</taxon>
        <taxon>Chordata</taxon>
        <taxon>Craniata</taxon>
        <taxon>Vertebrata</taxon>
        <taxon>Euteleostomi</taxon>
        <taxon>Actinopterygii</taxon>
        <taxon>Neopterygii</taxon>
        <taxon>Teleostei</taxon>
        <taxon>Albuliformes</taxon>
        <taxon>Albulidae</taxon>
        <taxon>Albula</taxon>
    </lineage>
</organism>
<sequence>MTEEESRLDDLQEARTVEEETARILGVSGAQQGVWTQQWVGTWWQWGWEGGGDREGGGGLGGAPPPAEPTSPCYLPAIVTTYLSCWSLTFDPCCLCAFSASRTSGWSPCFRSGFQLATQSGCLSSQCLRHRSDSNAQPPTLCCRPLLAAFDTAGVVAFCWLLLTLQVLSLPLLATVCIAGGVVAFCWLLLTLQVLSLSLLATVCCRPLLAAIDTAGVVAFCWLLLTLQVLSLPLLATVCIAGGVVALCWLLLTLQ</sequence>
<comment type="caution">
    <text evidence="2">The sequence shown here is derived from an EMBL/GenBank/DDBJ whole genome shotgun (WGS) entry which is preliminary data.</text>
</comment>
<reference evidence="2" key="1">
    <citation type="thesis" date="2021" institute="BYU ScholarsArchive" country="Provo, UT, USA">
        <title>Applications of and Algorithms for Genome Assembly and Genomic Analyses with an Emphasis on Marine Teleosts.</title>
        <authorList>
            <person name="Pickett B.D."/>
        </authorList>
    </citation>
    <scope>NUCLEOTIDE SEQUENCE</scope>
    <source>
        <strain evidence="2">HI-2016</strain>
    </source>
</reference>
<keyword evidence="1" id="KW-1133">Transmembrane helix</keyword>
<feature type="non-terminal residue" evidence="2">
    <location>
        <position position="255"/>
    </location>
</feature>
<protein>
    <submittedName>
        <fullName evidence="2">Uncharacterized protein</fullName>
    </submittedName>
</protein>
<feature type="transmembrane region" description="Helical" evidence="1">
    <location>
        <begin position="197"/>
        <end position="225"/>
    </location>
</feature>
<proteinExistence type="predicted"/>
<feature type="transmembrane region" description="Helical" evidence="1">
    <location>
        <begin position="141"/>
        <end position="163"/>
    </location>
</feature>
<gene>
    <name evidence="2" type="ORF">JZ751_013710</name>
</gene>
<keyword evidence="1" id="KW-0472">Membrane</keyword>
<keyword evidence="3" id="KW-1185">Reference proteome</keyword>
<dbReference type="EMBL" id="JAFBMS010000023">
    <property type="protein sequence ID" value="KAG9343544.1"/>
    <property type="molecule type" value="Genomic_DNA"/>
</dbReference>
<evidence type="ECO:0000313" key="3">
    <source>
        <dbReference type="Proteomes" id="UP000824540"/>
    </source>
</evidence>
<accession>A0A8T2NTR2</accession>
<dbReference type="AlphaFoldDB" id="A0A8T2NTR2"/>
<evidence type="ECO:0000313" key="2">
    <source>
        <dbReference type="EMBL" id="KAG9343544.1"/>
    </source>
</evidence>
<evidence type="ECO:0000256" key="1">
    <source>
        <dbReference type="SAM" id="Phobius"/>
    </source>
</evidence>
<feature type="transmembrane region" description="Helical" evidence="1">
    <location>
        <begin position="231"/>
        <end position="252"/>
    </location>
</feature>
<name>A0A8T2NTR2_9TELE</name>